<accession>A0A482XPC2</accession>
<dbReference type="GO" id="GO:0007019">
    <property type="term" value="P:microtubule depolymerization"/>
    <property type="evidence" value="ECO:0007669"/>
    <property type="project" value="TreeGrafter"/>
</dbReference>
<dbReference type="STRING" id="195883.A0A482XPC2"/>
<evidence type="ECO:0000256" key="2">
    <source>
        <dbReference type="SAM" id="MobiDB-lite"/>
    </source>
</evidence>
<evidence type="ECO:0000313" key="4">
    <source>
        <dbReference type="Proteomes" id="UP000291343"/>
    </source>
</evidence>
<dbReference type="Pfam" id="PF00836">
    <property type="entry name" value="Stathmin"/>
    <property type="match status" value="1"/>
</dbReference>
<keyword evidence="1" id="KW-0175">Coiled coil</keyword>
<feature type="non-terminal residue" evidence="3">
    <location>
        <position position="211"/>
    </location>
</feature>
<dbReference type="Gene3D" id="6.10.280.30">
    <property type="match status" value="1"/>
</dbReference>
<dbReference type="GO" id="GO:0043005">
    <property type="term" value="C:neuron projection"/>
    <property type="evidence" value="ECO:0007669"/>
    <property type="project" value="TreeGrafter"/>
</dbReference>
<proteinExistence type="predicted"/>
<evidence type="ECO:0008006" key="5">
    <source>
        <dbReference type="Google" id="ProtNLM"/>
    </source>
</evidence>
<evidence type="ECO:0000313" key="3">
    <source>
        <dbReference type="EMBL" id="RZF47627.1"/>
    </source>
</evidence>
<reference evidence="3 4" key="1">
    <citation type="journal article" date="2017" name="Gigascience">
        <title>Genome sequence of the small brown planthopper, Laodelphax striatellus.</title>
        <authorList>
            <person name="Zhu J."/>
            <person name="Jiang F."/>
            <person name="Wang X."/>
            <person name="Yang P."/>
            <person name="Bao Y."/>
            <person name="Zhao W."/>
            <person name="Wang W."/>
            <person name="Lu H."/>
            <person name="Wang Q."/>
            <person name="Cui N."/>
            <person name="Li J."/>
            <person name="Chen X."/>
            <person name="Luo L."/>
            <person name="Yu J."/>
            <person name="Kang L."/>
            <person name="Cui F."/>
        </authorList>
    </citation>
    <scope>NUCLEOTIDE SEQUENCE [LARGE SCALE GENOMIC DNA]</scope>
    <source>
        <strain evidence="3">Lst14</strain>
    </source>
</reference>
<dbReference type="InterPro" id="IPR000956">
    <property type="entry name" value="Stathmin_fam"/>
</dbReference>
<dbReference type="GO" id="GO:0005737">
    <property type="term" value="C:cytoplasm"/>
    <property type="evidence" value="ECO:0007669"/>
    <property type="project" value="TreeGrafter"/>
</dbReference>
<feature type="coiled-coil region" evidence="1">
    <location>
        <begin position="158"/>
        <end position="188"/>
    </location>
</feature>
<name>A0A482XPC2_LAOST</name>
<keyword evidence="4" id="KW-1185">Reference proteome</keyword>
<dbReference type="AlphaFoldDB" id="A0A482XPC2"/>
<dbReference type="GO" id="GO:0031175">
    <property type="term" value="P:neuron projection development"/>
    <property type="evidence" value="ECO:0007669"/>
    <property type="project" value="TreeGrafter"/>
</dbReference>
<dbReference type="PRINTS" id="PR00345">
    <property type="entry name" value="STATHMIN"/>
</dbReference>
<evidence type="ECO:0000256" key="1">
    <source>
        <dbReference type="SAM" id="Coils"/>
    </source>
</evidence>
<sequence>MLCDNENISVFGNDILRYSSQQHEKLHCKNSVLNPEQKIHVMRTTEIRCQEKVERRPKVVTSSWRTRRPPSPKRAKSPVNTSLSAEEIEEKLKAAEERRMSLEANKMATLAAKLSKIEEASKKKDEQTNVFINQTKEALDQKMETHIEKREAYITDLKSKLKDHLEGVEKTRQSLEQQTQEIEVAVKEKMKSAAAQRDENMKKMVERLKEH</sequence>
<feature type="coiled-coil region" evidence="1">
    <location>
        <begin position="85"/>
        <end position="112"/>
    </location>
</feature>
<dbReference type="Proteomes" id="UP000291343">
    <property type="component" value="Unassembled WGS sequence"/>
</dbReference>
<feature type="compositionally biased region" description="Basic residues" evidence="2">
    <location>
        <begin position="65"/>
        <end position="76"/>
    </location>
</feature>
<dbReference type="InParanoid" id="A0A482XPC2"/>
<dbReference type="SUPFAM" id="SSF101494">
    <property type="entry name" value="Stathmin"/>
    <property type="match status" value="1"/>
</dbReference>
<dbReference type="SMR" id="A0A482XPC2"/>
<feature type="region of interest" description="Disordered" evidence="2">
    <location>
        <begin position="189"/>
        <end position="211"/>
    </location>
</feature>
<dbReference type="PANTHER" id="PTHR10104">
    <property type="entry name" value="STATHMIN"/>
    <property type="match status" value="1"/>
</dbReference>
<dbReference type="GO" id="GO:0031110">
    <property type="term" value="P:regulation of microtubule polymerization or depolymerization"/>
    <property type="evidence" value="ECO:0007669"/>
    <property type="project" value="InterPro"/>
</dbReference>
<comment type="caution">
    <text evidence="3">The sequence shown here is derived from an EMBL/GenBank/DDBJ whole genome shotgun (WGS) entry which is preliminary data.</text>
</comment>
<dbReference type="InterPro" id="IPR036002">
    <property type="entry name" value="Stathmin_sf"/>
</dbReference>
<feature type="region of interest" description="Disordered" evidence="2">
    <location>
        <begin position="58"/>
        <end position="85"/>
    </location>
</feature>
<dbReference type="GO" id="GO:0015631">
    <property type="term" value="F:tubulin binding"/>
    <property type="evidence" value="ECO:0007669"/>
    <property type="project" value="TreeGrafter"/>
</dbReference>
<dbReference type="PANTHER" id="PTHR10104:SF1">
    <property type="entry name" value="STATHMIN, ISOFORM D"/>
    <property type="match status" value="1"/>
</dbReference>
<gene>
    <name evidence="3" type="ORF">LSTR_LSTR015669</name>
</gene>
<organism evidence="3 4">
    <name type="scientific">Laodelphax striatellus</name>
    <name type="common">Small brown planthopper</name>
    <name type="synonym">Delphax striatella</name>
    <dbReference type="NCBI Taxonomy" id="195883"/>
    <lineage>
        <taxon>Eukaryota</taxon>
        <taxon>Metazoa</taxon>
        <taxon>Ecdysozoa</taxon>
        <taxon>Arthropoda</taxon>
        <taxon>Hexapoda</taxon>
        <taxon>Insecta</taxon>
        <taxon>Pterygota</taxon>
        <taxon>Neoptera</taxon>
        <taxon>Paraneoptera</taxon>
        <taxon>Hemiptera</taxon>
        <taxon>Auchenorrhyncha</taxon>
        <taxon>Fulgoroidea</taxon>
        <taxon>Delphacidae</taxon>
        <taxon>Criomorphinae</taxon>
        <taxon>Laodelphax</taxon>
    </lineage>
</organism>
<dbReference type="PROSITE" id="PS51663">
    <property type="entry name" value="STATHMIN_3"/>
    <property type="match status" value="1"/>
</dbReference>
<protein>
    <recommendedName>
        <fullName evidence="5">Stathmin</fullName>
    </recommendedName>
</protein>
<dbReference type="EMBL" id="QKKF02003663">
    <property type="protein sequence ID" value="RZF47627.1"/>
    <property type="molecule type" value="Genomic_DNA"/>
</dbReference>
<dbReference type="OrthoDB" id="5986631at2759"/>